<proteinExistence type="predicted"/>
<protein>
    <submittedName>
        <fullName evidence="2">Uncharacterized protein</fullName>
    </submittedName>
</protein>
<organism evidence="2 3">
    <name type="scientific">Sphaerosporella brunnea</name>
    <dbReference type="NCBI Taxonomy" id="1250544"/>
    <lineage>
        <taxon>Eukaryota</taxon>
        <taxon>Fungi</taxon>
        <taxon>Dikarya</taxon>
        <taxon>Ascomycota</taxon>
        <taxon>Pezizomycotina</taxon>
        <taxon>Pezizomycetes</taxon>
        <taxon>Pezizales</taxon>
        <taxon>Pyronemataceae</taxon>
        <taxon>Sphaerosporella</taxon>
    </lineage>
</organism>
<reference evidence="2 3" key="1">
    <citation type="submission" date="2019-09" db="EMBL/GenBank/DDBJ databases">
        <title>Draft genome of the ectomycorrhizal ascomycete Sphaerosporella brunnea.</title>
        <authorList>
            <consortium name="DOE Joint Genome Institute"/>
            <person name="Benucci G.M."/>
            <person name="Marozzi G."/>
            <person name="Antonielli L."/>
            <person name="Sanchez S."/>
            <person name="Marco P."/>
            <person name="Wang X."/>
            <person name="Falini L.B."/>
            <person name="Barry K."/>
            <person name="Haridas S."/>
            <person name="Lipzen A."/>
            <person name="Labutti K."/>
            <person name="Grigoriev I.V."/>
            <person name="Murat C."/>
            <person name="Martin F."/>
            <person name="Albertini E."/>
            <person name="Donnini D."/>
            <person name="Bonito G."/>
        </authorList>
    </citation>
    <scope>NUCLEOTIDE SEQUENCE [LARGE SCALE GENOMIC DNA]</scope>
    <source>
        <strain evidence="2 3">Sb_GMNB300</strain>
    </source>
</reference>
<dbReference type="InterPro" id="IPR027417">
    <property type="entry name" value="P-loop_NTPase"/>
</dbReference>
<feature type="compositionally biased region" description="Low complexity" evidence="1">
    <location>
        <begin position="32"/>
        <end position="46"/>
    </location>
</feature>
<evidence type="ECO:0000313" key="2">
    <source>
        <dbReference type="EMBL" id="KAA8893131.1"/>
    </source>
</evidence>
<dbReference type="SUPFAM" id="SSF52540">
    <property type="entry name" value="P-loop containing nucleoside triphosphate hydrolases"/>
    <property type="match status" value="1"/>
</dbReference>
<name>A0A5J5ED26_9PEZI</name>
<dbReference type="InParanoid" id="A0A5J5ED26"/>
<feature type="region of interest" description="Disordered" evidence="1">
    <location>
        <begin position="26"/>
        <end position="59"/>
    </location>
</feature>
<comment type="caution">
    <text evidence="2">The sequence shown here is derived from an EMBL/GenBank/DDBJ whole genome shotgun (WGS) entry which is preliminary data.</text>
</comment>
<feature type="compositionally biased region" description="Polar residues" evidence="1">
    <location>
        <begin position="49"/>
        <end position="59"/>
    </location>
</feature>
<dbReference type="EMBL" id="VXIS01000494">
    <property type="protein sequence ID" value="KAA8893131.1"/>
    <property type="molecule type" value="Genomic_DNA"/>
</dbReference>
<sequence>MALDLFKGLFTQSFVAAENLPDAGAPSGNQISSALPTPTPLESPLSVPCQPSQGLSSLNTPTTNHSITMAAGRCTKPFCGCPKGIFDVPLAGNVPVDGVPCRHCEHQLAHHKAYESKESPSIPPVVPDKDALLSCLAELPADTLPRQHLVDQVILRANVYKFVVVRGTPATGKTTLSLLVANSLFRSQSLPVYLLLGWPKDEVKAAGGWKSYLEELTGIHGRSWLAHEAYLLIDEAQESYWDSELWVALFKAISGANRGPRVITFSSFGSPSGGYQGINQTKRFIKTSLTLGIEQKISLPALPLRVQKAYGVEPVGLLFDRSEAEMVIDSLVKSYNRRQFPADLQEQIYHITAGHPGALTSLVQRMFTSCPRLHTILRFGGLIDLQTANENLFSRPKELFDILRDAPFARGLPSPEALQNTNYSPILKKMVVRGGRCKQDDLGAFAIADIEKLVENGWVHTETPTNGEIEYSFASPLHFWHCASCLLPSVPAGKLAYGSPLELAIEAIKGFYPSQLSGPGRSYYGGRTTGIAFEDQFQKELYRCLLPLLDGSVYVSPEYVVKGGGRVDFQLEEQCWALELLREGNSNTLKKHCARFLKGGKYHSMIKEGNTKKFAVLNFTTSLPKHPLQDMTGILYHVLFTENFRKVDIIDGGTHQTVTDFVLLESL</sequence>
<evidence type="ECO:0000313" key="3">
    <source>
        <dbReference type="Proteomes" id="UP000326924"/>
    </source>
</evidence>
<accession>A0A5J5ED26</accession>
<dbReference type="Proteomes" id="UP000326924">
    <property type="component" value="Unassembled WGS sequence"/>
</dbReference>
<dbReference type="OrthoDB" id="2364732at2759"/>
<gene>
    <name evidence="2" type="ORF">FN846DRAFT_980288</name>
</gene>
<keyword evidence="3" id="KW-1185">Reference proteome</keyword>
<dbReference type="AlphaFoldDB" id="A0A5J5ED26"/>
<evidence type="ECO:0000256" key="1">
    <source>
        <dbReference type="SAM" id="MobiDB-lite"/>
    </source>
</evidence>